<sequence>MVTLQACSPLTVKDRKKGMPTIHIELNSTPITGTYLDKRINHILAINKNI</sequence>
<protein>
    <submittedName>
        <fullName evidence="1">Uncharacterized protein</fullName>
    </submittedName>
</protein>
<organism evidence="1">
    <name type="scientific">Arion vulgaris</name>
    <dbReference type="NCBI Taxonomy" id="1028688"/>
    <lineage>
        <taxon>Eukaryota</taxon>
        <taxon>Metazoa</taxon>
        <taxon>Spiralia</taxon>
        <taxon>Lophotrochozoa</taxon>
        <taxon>Mollusca</taxon>
        <taxon>Gastropoda</taxon>
        <taxon>Heterobranchia</taxon>
        <taxon>Euthyneura</taxon>
        <taxon>Panpulmonata</taxon>
        <taxon>Eupulmonata</taxon>
        <taxon>Stylommatophora</taxon>
        <taxon>Helicina</taxon>
        <taxon>Arionoidea</taxon>
        <taxon>Arionidae</taxon>
        <taxon>Arion</taxon>
    </lineage>
</organism>
<evidence type="ECO:0000313" key="1">
    <source>
        <dbReference type="EMBL" id="CEK96651.1"/>
    </source>
</evidence>
<reference evidence="1" key="1">
    <citation type="submission" date="2014-12" db="EMBL/GenBank/DDBJ databases">
        <title>Insight into the proteome of Arion vulgaris.</title>
        <authorList>
            <person name="Aradska J."/>
            <person name="Bulat T."/>
            <person name="Smidak R."/>
            <person name="Sarate P."/>
            <person name="Gangsoo J."/>
            <person name="Sialana F."/>
            <person name="Bilban M."/>
            <person name="Lubec G."/>
        </authorList>
    </citation>
    <scope>NUCLEOTIDE SEQUENCE</scope>
    <source>
        <tissue evidence="1">Skin</tissue>
    </source>
</reference>
<dbReference type="AlphaFoldDB" id="A0A0B7BWA2"/>
<proteinExistence type="predicted"/>
<dbReference type="EMBL" id="HACG01049786">
    <property type="protein sequence ID" value="CEK96651.1"/>
    <property type="molecule type" value="Transcribed_RNA"/>
</dbReference>
<gene>
    <name evidence="1" type="primary">ORF212891</name>
</gene>
<name>A0A0B7BWA2_9EUPU</name>
<accession>A0A0B7BWA2</accession>